<feature type="region of interest" description="Disordered" evidence="1">
    <location>
        <begin position="113"/>
        <end position="140"/>
    </location>
</feature>
<feature type="compositionally biased region" description="Low complexity" evidence="1">
    <location>
        <begin position="287"/>
        <end position="311"/>
    </location>
</feature>
<reference evidence="2 3" key="1">
    <citation type="journal article" date="2013" name="Curr. Biol.">
        <title>The Genome of the Foraminiferan Reticulomyxa filosa.</title>
        <authorList>
            <person name="Glockner G."/>
            <person name="Hulsmann N."/>
            <person name="Schleicher M."/>
            <person name="Noegel A.A."/>
            <person name="Eichinger L."/>
            <person name="Gallinger C."/>
            <person name="Pawlowski J."/>
            <person name="Sierra R."/>
            <person name="Euteneuer U."/>
            <person name="Pillet L."/>
            <person name="Moustafa A."/>
            <person name="Platzer M."/>
            <person name="Groth M."/>
            <person name="Szafranski K."/>
            <person name="Schliwa M."/>
        </authorList>
    </citation>
    <scope>NUCLEOTIDE SEQUENCE [LARGE SCALE GENOMIC DNA]</scope>
</reference>
<protein>
    <submittedName>
        <fullName evidence="2">Uncharacterized protein</fullName>
    </submittedName>
</protein>
<evidence type="ECO:0000313" key="3">
    <source>
        <dbReference type="Proteomes" id="UP000023152"/>
    </source>
</evidence>
<sequence>MRRSFLSTKKNGQKQDNALGLRDRANEEMLNETPVLRIVPWLQSITKGNIGLDKTIIGLDFNPSGAWLSVTCKDCSVYLLPIRSLLKIPMDQIELSISNLEHERIQLNGRAISGHQHHQHHQHHNSHSHSHSHSHHQDLSRGGVMLVESENNTRIREKAMKSKGSELRIGVGSLSHLVLHRGKPHRGPQHSHLQDNSNSLDHWLDSVYVLANTPESALTTLQSSGSLALSLSPFGANAKAWMTRRGNDTSEVLEESVCEKNSEHYGPQEDLTVISLGWNVPKRTSINTNTNTTTNANNNNNNNTNTNNANASSTQKKADKELHATCACWWKTRGGMDFIIVGTNDGRLCFYDVRTHKKTWIEIGDPKWIVNKLELVIDIRSSSVLVRCYDPLALFKPSDQSQARQLKQKSKFEMGKYIHYEYFMLLLERPSKHDKNSHRPDPYEKLNGITPEILAQSGFVLKNSDEEIDPATITNWDCIVQCFDTDKDAFSPQPLHIGDDQSHIQLSVYHNTGSIIADPHQHTPTPSEAAAAKLGLKYPKRRIVAQNEIEYQHLQQQQDADRLRDPHAPFAPQEDPIATEHARSCVHFGVLDMDEGKLTLHAIDEIHQPPRAHFKIKPSLGN</sequence>
<feature type="non-terminal residue" evidence="2">
    <location>
        <position position="622"/>
    </location>
</feature>
<organism evidence="2 3">
    <name type="scientific">Reticulomyxa filosa</name>
    <dbReference type="NCBI Taxonomy" id="46433"/>
    <lineage>
        <taxon>Eukaryota</taxon>
        <taxon>Sar</taxon>
        <taxon>Rhizaria</taxon>
        <taxon>Retaria</taxon>
        <taxon>Foraminifera</taxon>
        <taxon>Monothalamids</taxon>
        <taxon>Reticulomyxidae</taxon>
        <taxon>Reticulomyxa</taxon>
    </lineage>
</organism>
<dbReference type="InterPro" id="IPR036322">
    <property type="entry name" value="WD40_repeat_dom_sf"/>
</dbReference>
<name>X6NKY5_RETFI</name>
<comment type="caution">
    <text evidence="2">The sequence shown here is derived from an EMBL/GenBank/DDBJ whole genome shotgun (WGS) entry which is preliminary data.</text>
</comment>
<gene>
    <name evidence="2" type="ORF">RFI_10199</name>
</gene>
<dbReference type="SUPFAM" id="SSF50978">
    <property type="entry name" value="WD40 repeat-like"/>
    <property type="match status" value="1"/>
</dbReference>
<accession>X6NKY5</accession>
<feature type="compositionally biased region" description="Basic residues" evidence="1">
    <location>
        <begin position="115"/>
        <end position="134"/>
    </location>
</feature>
<dbReference type="AlphaFoldDB" id="X6NKY5"/>
<evidence type="ECO:0000256" key="1">
    <source>
        <dbReference type="SAM" id="MobiDB-lite"/>
    </source>
</evidence>
<dbReference type="EMBL" id="ASPP01007566">
    <property type="protein sequence ID" value="ETO26935.1"/>
    <property type="molecule type" value="Genomic_DNA"/>
</dbReference>
<proteinExistence type="predicted"/>
<dbReference type="Proteomes" id="UP000023152">
    <property type="component" value="Unassembled WGS sequence"/>
</dbReference>
<feature type="region of interest" description="Disordered" evidence="1">
    <location>
        <begin position="286"/>
        <end position="316"/>
    </location>
</feature>
<keyword evidence="3" id="KW-1185">Reference proteome</keyword>
<evidence type="ECO:0000313" key="2">
    <source>
        <dbReference type="EMBL" id="ETO26935.1"/>
    </source>
</evidence>
<feature type="region of interest" description="Disordered" evidence="1">
    <location>
        <begin position="556"/>
        <end position="575"/>
    </location>
</feature>